<evidence type="ECO:0000313" key="2">
    <source>
        <dbReference type="Proteomes" id="UP000596742"/>
    </source>
</evidence>
<dbReference type="SUPFAM" id="SSF53098">
    <property type="entry name" value="Ribonuclease H-like"/>
    <property type="match status" value="1"/>
</dbReference>
<organism evidence="1 2">
    <name type="scientific">Mytilus galloprovincialis</name>
    <name type="common">Mediterranean mussel</name>
    <dbReference type="NCBI Taxonomy" id="29158"/>
    <lineage>
        <taxon>Eukaryota</taxon>
        <taxon>Metazoa</taxon>
        <taxon>Spiralia</taxon>
        <taxon>Lophotrochozoa</taxon>
        <taxon>Mollusca</taxon>
        <taxon>Bivalvia</taxon>
        <taxon>Autobranchia</taxon>
        <taxon>Pteriomorphia</taxon>
        <taxon>Mytilida</taxon>
        <taxon>Mytiloidea</taxon>
        <taxon>Mytilidae</taxon>
        <taxon>Mytilinae</taxon>
        <taxon>Mytilus</taxon>
    </lineage>
</organism>
<keyword evidence="2" id="KW-1185">Reference proteome</keyword>
<comment type="caution">
    <text evidence="1">The sequence shown here is derived from an EMBL/GenBank/DDBJ whole genome shotgun (WGS) entry which is preliminary data.</text>
</comment>
<dbReference type="CDD" id="cd09275">
    <property type="entry name" value="RNase_HI_RT_DIRS1"/>
    <property type="match status" value="1"/>
</dbReference>
<dbReference type="InterPro" id="IPR036397">
    <property type="entry name" value="RNaseH_sf"/>
</dbReference>
<accession>A0A8B6F9W9</accession>
<dbReference type="PANTHER" id="PTHR33050">
    <property type="entry name" value="REVERSE TRANSCRIPTASE DOMAIN-CONTAINING PROTEIN"/>
    <property type="match status" value="1"/>
</dbReference>
<reference evidence="1" key="1">
    <citation type="submission" date="2018-11" db="EMBL/GenBank/DDBJ databases">
        <authorList>
            <person name="Alioto T."/>
            <person name="Alioto T."/>
        </authorList>
    </citation>
    <scope>NUCLEOTIDE SEQUENCE</scope>
</reference>
<evidence type="ECO:0000313" key="1">
    <source>
        <dbReference type="EMBL" id="VDI45921.1"/>
    </source>
</evidence>
<name>A0A8B6F9W9_MYTGA</name>
<dbReference type="GO" id="GO:0003676">
    <property type="term" value="F:nucleic acid binding"/>
    <property type="evidence" value="ECO:0007669"/>
    <property type="project" value="InterPro"/>
</dbReference>
<sequence>SHVVIYSDASGKGAGAYSVELDKKHFHETWDFSEAQESSTWRELKAIELALISFKNVFEGKTLKWYTANQNCVKIVKTGSMNEKLQILALSIFSVCIQKCISIDIQWIPRSQNSQADYISRMVDYEDWGVSNEFFQFMNDLWGPYTIDRFSNSQNAKVCRYNSLFWNPCAIAVDAFTQDWSNENN</sequence>
<feature type="non-terminal residue" evidence="1">
    <location>
        <position position="185"/>
    </location>
</feature>
<dbReference type="AlphaFoldDB" id="A0A8B6F9W9"/>
<dbReference type="Gene3D" id="3.30.420.10">
    <property type="entry name" value="Ribonuclease H-like superfamily/Ribonuclease H"/>
    <property type="match status" value="1"/>
</dbReference>
<dbReference type="InterPro" id="IPR012337">
    <property type="entry name" value="RNaseH-like_sf"/>
</dbReference>
<evidence type="ECO:0008006" key="3">
    <source>
        <dbReference type="Google" id="ProtNLM"/>
    </source>
</evidence>
<protein>
    <recommendedName>
        <fullName evidence="3">RNase H type-1 domain-containing protein</fullName>
    </recommendedName>
</protein>
<feature type="non-terminal residue" evidence="1">
    <location>
        <position position="1"/>
    </location>
</feature>
<gene>
    <name evidence="1" type="ORF">MGAL_10B025254</name>
</gene>
<dbReference type="InterPro" id="IPR052055">
    <property type="entry name" value="Hepadnavirus_pol/RT"/>
</dbReference>
<dbReference type="Proteomes" id="UP000596742">
    <property type="component" value="Unassembled WGS sequence"/>
</dbReference>
<dbReference type="EMBL" id="UYJE01006431">
    <property type="protein sequence ID" value="VDI45921.1"/>
    <property type="molecule type" value="Genomic_DNA"/>
</dbReference>
<dbReference type="PANTHER" id="PTHR33050:SF7">
    <property type="entry name" value="RIBONUCLEASE H"/>
    <property type="match status" value="1"/>
</dbReference>
<proteinExistence type="predicted"/>
<dbReference type="OrthoDB" id="6128509at2759"/>